<organism evidence="1 2">
    <name type="scientific">Blattamonas nauphoetae</name>
    <dbReference type="NCBI Taxonomy" id="2049346"/>
    <lineage>
        <taxon>Eukaryota</taxon>
        <taxon>Metamonada</taxon>
        <taxon>Preaxostyla</taxon>
        <taxon>Oxymonadida</taxon>
        <taxon>Blattamonas</taxon>
    </lineage>
</organism>
<protein>
    <submittedName>
        <fullName evidence="1">Uncharacterized protein</fullName>
    </submittedName>
</protein>
<gene>
    <name evidence="1" type="ORF">BLNAU_16839</name>
</gene>
<reference evidence="1 2" key="1">
    <citation type="journal article" date="2022" name="bioRxiv">
        <title>Genomics of Preaxostyla Flagellates Illuminates Evolutionary Transitions and the Path Towards Mitochondrial Loss.</title>
        <authorList>
            <person name="Novak L.V.F."/>
            <person name="Treitli S.C."/>
            <person name="Pyrih J."/>
            <person name="Halakuc P."/>
            <person name="Pipaliya S.V."/>
            <person name="Vacek V."/>
            <person name="Brzon O."/>
            <person name="Soukal P."/>
            <person name="Eme L."/>
            <person name="Dacks J.B."/>
            <person name="Karnkowska A."/>
            <person name="Elias M."/>
            <person name="Hampl V."/>
        </authorList>
    </citation>
    <scope>NUCLEOTIDE SEQUENCE [LARGE SCALE GENOMIC DNA]</scope>
    <source>
        <strain evidence="1">NAU3</strain>
        <tissue evidence="1">Gut</tissue>
    </source>
</reference>
<evidence type="ECO:0000313" key="2">
    <source>
        <dbReference type="Proteomes" id="UP001281761"/>
    </source>
</evidence>
<accession>A0ABQ9XDC8</accession>
<dbReference type="Proteomes" id="UP001281761">
    <property type="component" value="Unassembled WGS sequence"/>
</dbReference>
<sequence>MTFRVFTTRLERFFFQILVITLTPITSRLQICSIPIPHVPLSKHHPRFLNSLVNSSECSFNRHSHDLLFYHRTASLSTLPQNPVISAREEGFKPCSCFFSECTSLLLTVSTLIFIQMVQ</sequence>
<evidence type="ECO:0000313" key="1">
    <source>
        <dbReference type="EMBL" id="KAK2948220.1"/>
    </source>
</evidence>
<dbReference type="EMBL" id="JARBJD010000181">
    <property type="protein sequence ID" value="KAK2948220.1"/>
    <property type="molecule type" value="Genomic_DNA"/>
</dbReference>
<name>A0ABQ9XDC8_9EUKA</name>
<proteinExistence type="predicted"/>
<comment type="caution">
    <text evidence="1">The sequence shown here is derived from an EMBL/GenBank/DDBJ whole genome shotgun (WGS) entry which is preliminary data.</text>
</comment>
<keyword evidence="2" id="KW-1185">Reference proteome</keyword>